<dbReference type="Ensembl" id="ENSFTIT00000011681.1">
    <property type="protein sequence ID" value="ENSFTIP00000011190.1"/>
    <property type="gene ID" value="ENSFTIG00000007499.1"/>
</dbReference>
<proteinExistence type="predicted"/>
<evidence type="ECO:0000313" key="7">
    <source>
        <dbReference type="Proteomes" id="UP000694562"/>
    </source>
</evidence>
<organism evidence="6 7">
    <name type="scientific">Falco tinnunculus</name>
    <name type="common">Common kestrel</name>
    <dbReference type="NCBI Taxonomy" id="100819"/>
    <lineage>
        <taxon>Eukaryota</taxon>
        <taxon>Metazoa</taxon>
        <taxon>Chordata</taxon>
        <taxon>Craniata</taxon>
        <taxon>Vertebrata</taxon>
        <taxon>Euteleostomi</taxon>
        <taxon>Archelosauria</taxon>
        <taxon>Archosauria</taxon>
        <taxon>Dinosauria</taxon>
        <taxon>Saurischia</taxon>
        <taxon>Theropoda</taxon>
        <taxon>Coelurosauria</taxon>
        <taxon>Aves</taxon>
        <taxon>Neognathae</taxon>
        <taxon>Neoaves</taxon>
        <taxon>Telluraves</taxon>
        <taxon>Australaves</taxon>
        <taxon>Falconiformes</taxon>
        <taxon>Falconidae</taxon>
        <taxon>Falco</taxon>
    </lineage>
</organism>
<dbReference type="GO" id="GO:0016042">
    <property type="term" value="P:lipid catabolic process"/>
    <property type="evidence" value="ECO:0007669"/>
    <property type="project" value="UniProtKB-KW"/>
</dbReference>
<dbReference type="InterPro" id="IPR042158">
    <property type="entry name" value="PLCXD1/2/3"/>
</dbReference>
<name>A0A8C4UDV8_FALTI</name>
<reference evidence="6" key="1">
    <citation type="submission" date="2025-08" db="UniProtKB">
        <authorList>
            <consortium name="Ensembl"/>
        </authorList>
    </citation>
    <scope>IDENTIFICATION</scope>
</reference>
<dbReference type="OMA" id="NHFYAME"/>
<dbReference type="Gene3D" id="3.20.20.190">
    <property type="entry name" value="Phosphatidylinositol (PI) phosphodiesterase"/>
    <property type="match status" value="1"/>
</dbReference>
<keyword evidence="4" id="KW-0807">Transducer</keyword>
<evidence type="ECO:0000313" key="6">
    <source>
        <dbReference type="Ensembl" id="ENSFTIP00000011190.1"/>
    </source>
</evidence>
<evidence type="ECO:0000256" key="1">
    <source>
        <dbReference type="ARBA" id="ARBA00022801"/>
    </source>
</evidence>
<dbReference type="FunFam" id="3.20.20.190:FF:000021">
    <property type="entry name" value="PI-PLC X domain-containing protein 3"/>
    <property type="match status" value="1"/>
</dbReference>
<dbReference type="InterPro" id="IPR051057">
    <property type="entry name" value="PI-PLC_domain"/>
</dbReference>
<protein>
    <submittedName>
        <fullName evidence="6">Phosphatidylinositol specific phospholipase C X domain containing 2</fullName>
    </submittedName>
</protein>
<dbReference type="InterPro" id="IPR000909">
    <property type="entry name" value="PLipase_C_PInositol-sp_X_dom"/>
</dbReference>
<feature type="domain" description="Phosphatidylinositol-specific phospholipase C X" evidence="5">
    <location>
        <begin position="37"/>
        <end position="206"/>
    </location>
</feature>
<dbReference type="InterPro" id="IPR017946">
    <property type="entry name" value="PLC-like_Pdiesterase_TIM-brl"/>
</dbReference>
<dbReference type="PANTHER" id="PTHR13593:SF32">
    <property type="entry name" value="PI-PLC X DOMAIN-CONTAINING PROTEIN 2"/>
    <property type="match status" value="1"/>
</dbReference>
<sequence length="334" mass="38281">MRPSPAGREGGRRRRAAGVMAESNADWMGSLPAALRTYPLSNLAIPGSHDSFSYWVDEKSPVGPDQATAIKRLARISLVKKIMKKWSVTQNLTFKEQLEGGIRYFDLRVSSKPGEIGQEIYFIHGLFGIKVWDGLKEINTFLEQHPKEVIFLDFNHFYAMDDSHHHFLINRIQSAFGSKLCSVECVEYVTLQYMWENKHQVLIFYHYPVYQEYSFLWPGNKMPAPWANTTNVHKLIQFLETTLEERSRYGTFHVSQAILTPRVRTIARHLIRGLKNTLVHRNLPMILNWVKAQKPGVMGVNIITSDFVELVDFAATVIALNDLLLEEDESATKS</sequence>
<dbReference type="Proteomes" id="UP000694562">
    <property type="component" value="Unplaced"/>
</dbReference>
<dbReference type="SMART" id="SM00148">
    <property type="entry name" value="PLCXc"/>
    <property type="match status" value="1"/>
</dbReference>
<reference evidence="6" key="2">
    <citation type="submission" date="2025-09" db="UniProtKB">
        <authorList>
            <consortium name="Ensembl"/>
        </authorList>
    </citation>
    <scope>IDENTIFICATION</scope>
</reference>
<dbReference type="GO" id="GO:0007165">
    <property type="term" value="P:signal transduction"/>
    <property type="evidence" value="ECO:0007669"/>
    <property type="project" value="UniProtKB-KW"/>
</dbReference>
<dbReference type="AlphaFoldDB" id="A0A8C4UDV8"/>
<keyword evidence="1" id="KW-0378">Hydrolase</keyword>
<dbReference type="GO" id="GO:0008081">
    <property type="term" value="F:phosphoric diester hydrolase activity"/>
    <property type="evidence" value="ECO:0007669"/>
    <property type="project" value="InterPro"/>
</dbReference>
<keyword evidence="7" id="KW-1185">Reference proteome</keyword>
<evidence type="ECO:0000259" key="5">
    <source>
        <dbReference type="SMART" id="SM00148"/>
    </source>
</evidence>
<dbReference type="PROSITE" id="PS50007">
    <property type="entry name" value="PIPLC_X_DOMAIN"/>
    <property type="match status" value="1"/>
</dbReference>
<evidence type="ECO:0000256" key="3">
    <source>
        <dbReference type="ARBA" id="ARBA00023098"/>
    </source>
</evidence>
<keyword evidence="2" id="KW-0442">Lipid degradation</keyword>
<dbReference type="OrthoDB" id="1046782at2759"/>
<accession>A0A8C4UDV8</accession>
<dbReference type="SUPFAM" id="SSF51695">
    <property type="entry name" value="PLC-like phosphodiesterases"/>
    <property type="match status" value="1"/>
</dbReference>
<evidence type="ECO:0000256" key="4">
    <source>
        <dbReference type="ARBA" id="ARBA00023224"/>
    </source>
</evidence>
<keyword evidence="3" id="KW-0443">Lipid metabolism</keyword>
<dbReference type="CDD" id="cd08616">
    <property type="entry name" value="PI-PLCXD1c"/>
    <property type="match status" value="1"/>
</dbReference>
<dbReference type="PANTHER" id="PTHR13593">
    <property type="match status" value="1"/>
</dbReference>
<evidence type="ECO:0000256" key="2">
    <source>
        <dbReference type="ARBA" id="ARBA00022963"/>
    </source>
</evidence>